<feature type="region of interest" description="Disordered" evidence="1">
    <location>
        <begin position="115"/>
        <end position="179"/>
    </location>
</feature>
<keyword evidence="4" id="KW-1185">Reference proteome</keyword>
<gene>
    <name evidence="3" type="ORF">D9619_009561</name>
</gene>
<feature type="region of interest" description="Disordered" evidence="1">
    <location>
        <begin position="262"/>
        <end position="288"/>
    </location>
</feature>
<keyword evidence="2" id="KW-0472">Membrane</keyword>
<feature type="region of interest" description="Disordered" evidence="1">
    <location>
        <begin position="200"/>
        <end position="227"/>
    </location>
</feature>
<protein>
    <submittedName>
        <fullName evidence="3">Uncharacterized protein</fullName>
    </submittedName>
</protein>
<feature type="region of interest" description="Disordered" evidence="1">
    <location>
        <begin position="1024"/>
        <end position="1043"/>
    </location>
</feature>
<feature type="compositionally biased region" description="Pro residues" evidence="1">
    <location>
        <begin position="127"/>
        <end position="143"/>
    </location>
</feature>
<keyword evidence="2" id="KW-1133">Transmembrane helix</keyword>
<dbReference type="Proteomes" id="UP000567179">
    <property type="component" value="Unassembled WGS sequence"/>
</dbReference>
<feature type="compositionally biased region" description="Low complexity" evidence="1">
    <location>
        <begin position="795"/>
        <end position="804"/>
    </location>
</feature>
<proteinExistence type="predicted"/>
<sequence length="1117" mass="118549">MAYVPLPSSAIMQLRPLSILPAIAFAVLATFLLYASVRGYRRIFPSSTAVTSSKSASLPAPVVGKSSGWSWAKLNLKSGWPRRLSLSGIPRVRVRVPWSRSSSLDSGVVHKTKNSKNLGIELLPTTGLPPHPSSLPTPTPTPPASHVLVDVSVSSPPSSTHVSSAPETPRPPSPPAPINYFSGAKALLLPLHHNARPTSPRALLVTTTPPKNHKRSRSLGGVPVRRLSSGAGSALRNAMEMDDLGVRNGHVRDTSREHLLIDFSSSSSSGRGRGEVEDDPDISPAASDIGVLPLNAPLRTRSDSAYGYGYEAPLVAPPPPLNSTPIAVLPKQVARQVPLVDLEEEEDDTWKWFSDAPVVAPAILPALPVVRAMISSTAAIKSMEMKPIGIKTEKLVDLDEPVEVKARAAGLVSEVKLIDIEERNYEEAILVDVSEKPVQGMPQPEPVITRGDIVAPKAEIAVREEDVPLPIVSVDQGLAEVLEDPFADPPHTVSVAASSPVDVANNPFADPYPAPASYELPPSPPSRSVALSTEQDQTDSSNETRPATLEESPETWTWEDSHDPWHGHIVDVEPQTVDATQQSEGEIVPEVMSSHDQILGEALPIEQDAVHAAVGGEEALLEHSPAGVLVPIAVDEEEEEEHIPPLDLYVEEKKGDEATSEHKDDEADEETPKATPASLAQELPPWSPLEALPIDEDDYYGVAEEASNVEAHSAPVSPEMLSTTLSGSQYDDPELLDLPLADEPVARVHSHEEATYYGPTAEEISLVLTNAGSVLFSVDKPSDDVLLERGDGQHTPTKTPLAQTPTPPASPPPPSHSLSLSTRALKFGSNHNSRAVSPVAFSVPALVLSVTDKLDLGADEAKVSKAPVASRAALEDDKENIALPLSSKSSDSEDNVAQTRPAWSIRAQDAPALGVPSAGYVLGTSPRTIKRALSSESQKDNSPVSVEEAEPVTFDISKEAQAADPVVAVVESASKTEAVPAVNDAPTSAPPKETQPIIAPEIVRSDSLPGTFPESATISKVEVIPSSDDTPSSPTAATSTAVSTTAITAVPNRRRTLSGALAYTIPSVRRLVRSPLDVALAMQLRPGLGAGADPAWMVRFLMAMYGWLAVVIAGQDF</sequence>
<dbReference type="AlphaFoldDB" id="A0A8H5BMG0"/>
<feature type="compositionally biased region" description="Low complexity" evidence="1">
    <location>
        <begin position="145"/>
        <end position="167"/>
    </location>
</feature>
<feature type="compositionally biased region" description="Polar residues" evidence="1">
    <location>
        <begin position="529"/>
        <end position="545"/>
    </location>
</feature>
<feature type="region of interest" description="Disordered" evidence="1">
    <location>
        <begin position="651"/>
        <end position="692"/>
    </location>
</feature>
<keyword evidence="2" id="KW-0812">Transmembrane</keyword>
<feature type="compositionally biased region" description="Pro residues" evidence="1">
    <location>
        <begin position="805"/>
        <end position="815"/>
    </location>
</feature>
<accession>A0A8H5BMG0</accession>
<feature type="region of interest" description="Disordered" evidence="1">
    <location>
        <begin position="506"/>
        <end position="568"/>
    </location>
</feature>
<organism evidence="3 4">
    <name type="scientific">Psilocybe cf. subviscida</name>
    <dbReference type="NCBI Taxonomy" id="2480587"/>
    <lineage>
        <taxon>Eukaryota</taxon>
        <taxon>Fungi</taxon>
        <taxon>Dikarya</taxon>
        <taxon>Basidiomycota</taxon>
        <taxon>Agaricomycotina</taxon>
        <taxon>Agaricomycetes</taxon>
        <taxon>Agaricomycetidae</taxon>
        <taxon>Agaricales</taxon>
        <taxon>Agaricineae</taxon>
        <taxon>Strophariaceae</taxon>
        <taxon>Psilocybe</taxon>
    </lineage>
</organism>
<name>A0A8H5BMG0_9AGAR</name>
<evidence type="ECO:0000313" key="3">
    <source>
        <dbReference type="EMBL" id="KAF5325118.1"/>
    </source>
</evidence>
<feature type="compositionally biased region" description="Pro residues" evidence="1">
    <location>
        <begin position="168"/>
        <end position="177"/>
    </location>
</feature>
<feature type="compositionally biased region" description="Basic and acidic residues" evidence="1">
    <location>
        <begin position="559"/>
        <end position="568"/>
    </location>
</feature>
<evidence type="ECO:0000256" key="1">
    <source>
        <dbReference type="SAM" id="MobiDB-lite"/>
    </source>
</evidence>
<feature type="compositionally biased region" description="Basic and acidic residues" evidence="1">
    <location>
        <begin position="651"/>
        <end position="665"/>
    </location>
</feature>
<feature type="region of interest" description="Disordered" evidence="1">
    <location>
        <begin position="784"/>
        <end position="820"/>
    </location>
</feature>
<evidence type="ECO:0000313" key="4">
    <source>
        <dbReference type="Proteomes" id="UP000567179"/>
    </source>
</evidence>
<dbReference type="EMBL" id="JAACJJ010000015">
    <property type="protein sequence ID" value="KAF5325118.1"/>
    <property type="molecule type" value="Genomic_DNA"/>
</dbReference>
<evidence type="ECO:0000256" key="2">
    <source>
        <dbReference type="SAM" id="Phobius"/>
    </source>
</evidence>
<reference evidence="3 4" key="1">
    <citation type="journal article" date="2020" name="ISME J.">
        <title>Uncovering the hidden diversity of litter-decomposition mechanisms in mushroom-forming fungi.</title>
        <authorList>
            <person name="Floudas D."/>
            <person name="Bentzer J."/>
            <person name="Ahren D."/>
            <person name="Johansson T."/>
            <person name="Persson P."/>
            <person name="Tunlid A."/>
        </authorList>
    </citation>
    <scope>NUCLEOTIDE SEQUENCE [LARGE SCALE GENOMIC DNA]</scope>
    <source>
        <strain evidence="3 4">CBS 101986</strain>
    </source>
</reference>
<comment type="caution">
    <text evidence="3">The sequence shown here is derived from an EMBL/GenBank/DDBJ whole genome shotgun (WGS) entry which is preliminary data.</text>
</comment>
<dbReference type="OrthoDB" id="2686083at2759"/>
<feature type="transmembrane region" description="Helical" evidence="2">
    <location>
        <begin position="17"/>
        <end position="37"/>
    </location>
</feature>